<proteinExistence type="predicted"/>
<sequence length="22" mass="2714">MESWFRILEQSFLRVSGHIHQI</sequence>
<reference evidence="1" key="1">
    <citation type="submission" date="2014-09" db="EMBL/GenBank/DDBJ databases">
        <authorList>
            <person name="Magalhaes I.L.F."/>
            <person name="Oliveira U."/>
            <person name="Santos F.R."/>
            <person name="Vidigal T.H.D.A."/>
            <person name="Brescovit A.D."/>
            <person name="Santos A.J."/>
        </authorList>
    </citation>
    <scope>NUCLEOTIDE SEQUENCE</scope>
    <source>
        <tissue evidence="1">Shoot tissue taken approximately 20 cm above the soil surface</tissue>
    </source>
</reference>
<dbReference type="EMBL" id="GBRH01249461">
    <property type="protein sequence ID" value="JAD48434.1"/>
    <property type="molecule type" value="Transcribed_RNA"/>
</dbReference>
<dbReference type="AlphaFoldDB" id="A0A0A9A9S9"/>
<name>A0A0A9A9S9_ARUDO</name>
<accession>A0A0A9A9S9</accession>
<protein>
    <submittedName>
        <fullName evidence="1">Uncharacterized protein</fullName>
    </submittedName>
</protein>
<evidence type="ECO:0000313" key="1">
    <source>
        <dbReference type="EMBL" id="JAD48434.1"/>
    </source>
</evidence>
<reference evidence="1" key="2">
    <citation type="journal article" date="2015" name="Data Brief">
        <title>Shoot transcriptome of the giant reed, Arundo donax.</title>
        <authorList>
            <person name="Barrero R.A."/>
            <person name="Guerrero F.D."/>
            <person name="Moolhuijzen P."/>
            <person name="Goolsby J.A."/>
            <person name="Tidwell J."/>
            <person name="Bellgard S.E."/>
            <person name="Bellgard M.I."/>
        </authorList>
    </citation>
    <scope>NUCLEOTIDE SEQUENCE</scope>
    <source>
        <tissue evidence="1">Shoot tissue taken approximately 20 cm above the soil surface</tissue>
    </source>
</reference>
<organism evidence="1">
    <name type="scientific">Arundo donax</name>
    <name type="common">Giant reed</name>
    <name type="synonym">Donax arundinaceus</name>
    <dbReference type="NCBI Taxonomy" id="35708"/>
    <lineage>
        <taxon>Eukaryota</taxon>
        <taxon>Viridiplantae</taxon>
        <taxon>Streptophyta</taxon>
        <taxon>Embryophyta</taxon>
        <taxon>Tracheophyta</taxon>
        <taxon>Spermatophyta</taxon>
        <taxon>Magnoliopsida</taxon>
        <taxon>Liliopsida</taxon>
        <taxon>Poales</taxon>
        <taxon>Poaceae</taxon>
        <taxon>PACMAD clade</taxon>
        <taxon>Arundinoideae</taxon>
        <taxon>Arundineae</taxon>
        <taxon>Arundo</taxon>
    </lineage>
</organism>